<dbReference type="EMBL" id="RYFI01000010">
    <property type="protein sequence ID" value="RXF73187.1"/>
    <property type="molecule type" value="Genomic_DNA"/>
</dbReference>
<evidence type="ECO:0000313" key="3">
    <source>
        <dbReference type="EMBL" id="RXF73187.1"/>
    </source>
</evidence>
<dbReference type="PANTHER" id="PTHR46268:SF15">
    <property type="entry name" value="UNIVERSAL STRESS PROTEIN HP_0031"/>
    <property type="match status" value="1"/>
</dbReference>
<name>A0A4Q0MHW7_9HYPH</name>
<organism evidence="3 4">
    <name type="scientific">Hansschlegelia zhihuaiae</name>
    <dbReference type="NCBI Taxonomy" id="405005"/>
    <lineage>
        <taxon>Bacteria</taxon>
        <taxon>Pseudomonadati</taxon>
        <taxon>Pseudomonadota</taxon>
        <taxon>Alphaproteobacteria</taxon>
        <taxon>Hyphomicrobiales</taxon>
        <taxon>Methylopilaceae</taxon>
        <taxon>Hansschlegelia</taxon>
    </lineage>
</organism>
<dbReference type="AlphaFoldDB" id="A0A4Q0MHW7"/>
<proteinExistence type="inferred from homology"/>
<reference evidence="3 4" key="1">
    <citation type="submission" date="2018-12" db="EMBL/GenBank/DDBJ databases">
        <title>bacterium Hansschlegelia zhihuaiae S113.</title>
        <authorList>
            <person name="He J."/>
        </authorList>
    </citation>
    <scope>NUCLEOTIDE SEQUENCE [LARGE SCALE GENOMIC DNA]</scope>
    <source>
        <strain evidence="3 4">S 113</strain>
    </source>
</reference>
<sequence length="279" mass="30579">MSTTQTGGGFASILTHFDLTPQSEARGRLAVQLAEQHGAHFIGAAAEQQLLEVYNDMTVNVSATVSDEERARVEGDLKAVRRIFDAVVGARNDVEWRSCVTDPERFLIEQARAADLVVIGRRSTYDARDGTLGVRPGNIVLECGRPILVVPPEKDYLAAHKVLVAWKDTREARRALRDALPILRQANEVVVMTAAPAYRDAGAEDVSIWLDRHGVRSRVSVHTGEVANVAAQLIDVADDIGADLIVSGAYGHSRTREWFFGGATRDLLENSKHCLFMSH</sequence>
<evidence type="ECO:0000313" key="4">
    <source>
        <dbReference type="Proteomes" id="UP000289708"/>
    </source>
</evidence>
<dbReference type="RefSeq" id="WP_128777718.1">
    <property type="nucleotide sequence ID" value="NZ_RYFI01000010.1"/>
</dbReference>
<dbReference type="InterPro" id="IPR006016">
    <property type="entry name" value="UspA"/>
</dbReference>
<evidence type="ECO:0000259" key="2">
    <source>
        <dbReference type="Pfam" id="PF00582"/>
    </source>
</evidence>
<dbReference type="PANTHER" id="PTHR46268">
    <property type="entry name" value="STRESS RESPONSE PROTEIN NHAX"/>
    <property type="match status" value="1"/>
</dbReference>
<comment type="similarity">
    <text evidence="1">Belongs to the universal stress protein A family.</text>
</comment>
<comment type="caution">
    <text evidence="3">The sequence shown here is derived from an EMBL/GenBank/DDBJ whole genome shotgun (WGS) entry which is preliminary data.</text>
</comment>
<keyword evidence="4" id="KW-1185">Reference proteome</keyword>
<dbReference type="CDD" id="cd00293">
    <property type="entry name" value="USP-like"/>
    <property type="match status" value="1"/>
</dbReference>
<dbReference type="SUPFAM" id="SSF52402">
    <property type="entry name" value="Adenine nucleotide alpha hydrolases-like"/>
    <property type="match status" value="2"/>
</dbReference>
<dbReference type="Gene3D" id="3.40.50.12370">
    <property type="match status" value="1"/>
</dbReference>
<accession>A0A4Q0MHW7</accession>
<dbReference type="Pfam" id="PF00582">
    <property type="entry name" value="Usp"/>
    <property type="match status" value="1"/>
</dbReference>
<feature type="domain" description="UspA" evidence="2">
    <location>
        <begin position="160"/>
        <end position="272"/>
    </location>
</feature>
<dbReference type="OrthoDB" id="9804721at2"/>
<protein>
    <submittedName>
        <fullName evidence="3">Universal stress protein</fullName>
    </submittedName>
</protein>
<dbReference type="Proteomes" id="UP000289708">
    <property type="component" value="Unassembled WGS sequence"/>
</dbReference>
<gene>
    <name evidence="3" type="ORF">EK403_11940</name>
</gene>
<evidence type="ECO:0000256" key="1">
    <source>
        <dbReference type="ARBA" id="ARBA00008791"/>
    </source>
</evidence>